<dbReference type="EMBL" id="KK100982">
    <property type="protein sequence ID" value="KIZ02753.1"/>
    <property type="molecule type" value="Genomic_DNA"/>
</dbReference>
<dbReference type="AlphaFoldDB" id="A0A0D2JVC5"/>
<gene>
    <name evidence="1" type="ORF">MNEG_5203</name>
</gene>
<dbReference type="RefSeq" id="XP_013901772.1">
    <property type="nucleotide sequence ID" value="XM_014046318.1"/>
</dbReference>
<dbReference type="Proteomes" id="UP000054498">
    <property type="component" value="Unassembled WGS sequence"/>
</dbReference>
<dbReference type="KEGG" id="mng:MNEG_5203"/>
<keyword evidence="2" id="KW-1185">Reference proteome</keyword>
<protein>
    <submittedName>
        <fullName evidence="1">Uncharacterized protein</fullName>
    </submittedName>
</protein>
<name>A0A0D2JVC5_9CHLO</name>
<proteinExistence type="predicted"/>
<reference evidence="1 2" key="1">
    <citation type="journal article" date="2013" name="BMC Genomics">
        <title>Reconstruction of the lipid metabolism for the microalga Monoraphidium neglectum from its genome sequence reveals characteristics suitable for biofuel production.</title>
        <authorList>
            <person name="Bogen C."/>
            <person name="Al-Dilaimi A."/>
            <person name="Albersmeier A."/>
            <person name="Wichmann J."/>
            <person name="Grundmann M."/>
            <person name="Rupp O."/>
            <person name="Lauersen K.J."/>
            <person name="Blifernez-Klassen O."/>
            <person name="Kalinowski J."/>
            <person name="Goesmann A."/>
            <person name="Mussgnug J.H."/>
            <person name="Kruse O."/>
        </authorList>
    </citation>
    <scope>NUCLEOTIDE SEQUENCE [LARGE SCALE GENOMIC DNA]</scope>
    <source>
        <strain evidence="1 2">SAG 48.87</strain>
    </source>
</reference>
<organism evidence="1 2">
    <name type="scientific">Monoraphidium neglectum</name>
    <dbReference type="NCBI Taxonomy" id="145388"/>
    <lineage>
        <taxon>Eukaryota</taxon>
        <taxon>Viridiplantae</taxon>
        <taxon>Chlorophyta</taxon>
        <taxon>core chlorophytes</taxon>
        <taxon>Chlorophyceae</taxon>
        <taxon>CS clade</taxon>
        <taxon>Sphaeropleales</taxon>
        <taxon>Selenastraceae</taxon>
        <taxon>Monoraphidium</taxon>
    </lineage>
</organism>
<evidence type="ECO:0000313" key="2">
    <source>
        <dbReference type="Proteomes" id="UP000054498"/>
    </source>
</evidence>
<dbReference type="GeneID" id="25738080"/>
<accession>A0A0D2JVC5</accession>
<sequence length="78" mass="8463">MEVYVEPELEAGLAQQLDALHAAQTAPFLELVSDYAACLQHNRELEVRVAQLDKEVAELRDEVGARHAFAVSGGGAMI</sequence>
<evidence type="ECO:0000313" key="1">
    <source>
        <dbReference type="EMBL" id="KIZ02753.1"/>
    </source>
</evidence>